<evidence type="ECO:0000313" key="1">
    <source>
        <dbReference type="EMBL" id="ANC76550.1"/>
    </source>
</evidence>
<dbReference type="AlphaFoldDB" id="A0A160ILR2"/>
<organism evidence="1 2">
    <name type="scientific">Fictibacillus phosphorivorans</name>
    <dbReference type="NCBI Taxonomy" id="1221500"/>
    <lineage>
        <taxon>Bacteria</taxon>
        <taxon>Bacillati</taxon>
        <taxon>Bacillota</taxon>
        <taxon>Bacilli</taxon>
        <taxon>Bacillales</taxon>
        <taxon>Fictibacillaceae</taxon>
        <taxon>Fictibacillus</taxon>
    </lineage>
</organism>
<sequence>MFTLFFILLSVLVAAIGLWWTMKIAKKQKVYTEDEVNPAVSRHTALLNPVFIALAGFTIVIGLIIYIAYFIY</sequence>
<dbReference type="OrthoDB" id="2971872at2"/>
<proteinExistence type="predicted"/>
<name>A0A160ILR2_9BACL</name>
<keyword evidence="2" id="KW-1185">Reference proteome</keyword>
<dbReference type="KEGG" id="fpn:ABE65_006935"/>
<dbReference type="RefSeq" id="WP_066392840.1">
    <property type="nucleotide sequence ID" value="NZ_CP015378.1"/>
</dbReference>
<dbReference type="Proteomes" id="UP000076623">
    <property type="component" value="Chromosome"/>
</dbReference>
<protein>
    <submittedName>
        <fullName evidence="1">Uncharacterized protein</fullName>
    </submittedName>
</protein>
<evidence type="ECO:0000313" key="2">
    <source>
        <dbReference type="Proteomes" id="UP000076623"/>
    </source>
</evidence>
<accession>A0A160ILR2</accession>
<gene>
    <name evidence="1" type="ORF">ABE65_006935</name>
</gene>
<reference evidence="1 2" key="1">
    <citation type="submission" date="2016-04" db="EMBL/GenBank/DDBJ databases">
        <title>Complete genome sequence of Fictibacillus phosphorivorans G25-29, a strain toxic to nematodes.</title>
        <authorList>
            <person name="Zheng Z."/>
        </authorList>
    </citation>
    <scope>NUCLEOTIDE SEQUENCE [LARGE SCALE GENOMIC DNA]</scope>
    <source>
        <strain evidence="1 2">G25-29</strain>
    </source>
</reference>
<dbReference type="EMBL" id="CP015378">
    <property type="protein sequence ID" value="ANC76550.1"/>
    <property type="molecule type" value="Genomic_DNA"/>
</dbReference>